<gene>
    <name evidence="6" type="ORF">BYL167_LOCUS17279</name>
    <name evidence="3" type="ORF">CJN711_LOCUS13820</name>
    <name evidence="5" type="ORF">GIL414_LOCUS10955</name>
    <name evidence="4" type="ORF">KQP761_LOCUS33327</name>
</gene>
<dbReference type="SUPFAM" id="SSF52200">
    <property type="entry name" value="Toll/Interleukin receptor TIR domain"/>
    <property type="match status" value="1"/>
</dbReference>
<dbReference type="Proteomes" id="UP000681720">
    <property type="component" value="Unassembled WGS sequence"/>
</dbReference>
<evidence type="ECO:0000313" key="3">
    <source>
        <dbReference type="EMBL" id="CAF1237514.1"/>
    </source>
</evidence>
<evidence type="ECO:0000313" key="5">
    <source>
        <dbReference type="EMBL" id="CAF3986229.1"/>
    </source>
</evidence>
<dbReference type="Gene3D" id="3.40.50.10140">
    <property type="entry name" value="Toll/interleukin-1 receptor homology (TIR) domain"/>
    <property type="match status" value="1"/>
</dbReference>
<organism evidence="3 7">
    <name type="scientific">Rotaria magnacalcarata</name>
    <dbReference type="NCBI Taxonomy" id="392030"/>
    <lineage>
        <taxon>Eukaryota</taxon>
        <taxon>Metazoa</taxon>
        <taxon>Spiralia</taxon>
        <taxon>Gnathifera</taxon>
        <taxon>Rotifera</taxon>
        <taxon>Eurotatoria</taxon>
        <taxon>Bdelloidea</taxon>
        <taxon>Philodinida</taxon>
        <taxon>Philodinidae</taxon>
        <taxon>Rotaria</taxon>
    </lineage>
</organism>
<evidence type="ECO:0000313" key="6">
    <source>
        <dbReference type="EMBL" id="CAF4066741.1"/>
    </source>
</evidence>
<dbReference type="PANTHER" id="PTHR46270">
    <property type="entry name" value="ARMADILLO-TYPE FOLD-RELATED"/>
    <property type="match status" value="1"/>
</dbReference>
<dbReference type="EMBL" id="CAJNOW010018662">
    <property type="protein sequence ID" value="CAF1666984.1"/>
    <property type="molecule type" value="Genomic_DNA"/>
</dbReference>
<dbReference type="PANTHER" id="PTHR46270:SF2">
    <property type="entry name" value="TIR DOMAIN-CONTAINING PROTEIN"/>
    <property type="match status" value="1"/>
</dbReference>
<keyword evidence="1" id="KW-0812">Transmembrane</keyword>
<dbReference type="EMBL" id="CAJOBH010006803">
    <property type="protein sequence ID" value="CAF4066741.1"/>
    <property type="molecule type" value="Genomic_DNA"/>
</dbReference>
<dbReference type="Pfam" id="PF13676">
    <property type="entry name" value="TIR_2"/>
    <property type="match status" value="1"/>
</dbReference>
<dbReference type="InterPro" id="IPR035897">
    <property type="entry name" value="Toll_tir_struct_dom_sf"/>
</dbReference>
<feature type="domain" description="TIR" evidence="2">
    <location>
        <begin position="111"/>
        <end position="231"/>
    </location>
</feature>
<dbReference type="EMBL" id="CAJOBJ010004016">
    <property type="protein sequence ID" value="CAF3986229.1"/>
    <property type="molecule type" value="Genomic_DNA"/>
</dbReference>
<accession>A0A814Z195</accession>
<dbReference type="Proteomes" id="UP000663855">
    <property type="component" value="Unassembled WGS sequence"/>
</dbReference>
<sequence>MENTQKHQTSLFYRCLGNFVVIAGSILHYLHCQTIMTSMSTFSKDEETVSENNIDIPHLQEINTESGKQAIDAINIERPFPRNVNDNTSSCVSVSIETTTTVDTSVIKRHIMISYNRSCENSCRRIRNDLKALKYNVWMDVYDMHDNFIDGMAKAIKNSYIVLMCINRKYDDSFWCRKEAEDIAIKRIKFIPCFMEEPFPLEDWLQFLVGSNVWIDFSKADEFNDSFEQLIKEITVIEDKLATYPRETPSNTPMINPSNAITLNPTMATFDTFLGNLKTWVQQNHYDLKQFNRKQSAQFINQLMQAMDIDKILPDDNNKKELVQQVLLSTSQNQNEHFRRLINTLIASHYSMDKGLIFILAFWAVRTVFKKTNIF</sequence>
<comment type="caution">
    <text evidence="3">The sequence shown here is derived from an EMBL/GenBank/DDBJ whole genome shotgun (WGS) entry which is preliminary data.</text>
</comment>
<dbReference type="EMBL" id="CAJNOV010006149">
    <property type="protein sequence ID" value="CAF1237514.1"/>
    <property type="molecule type" value="Genomic_DNA"/>
</dbReference>
<dbReference type="Proteomes" id="UP000663834">
    <property type="component" value="Unassembled WGS sequence"/>
</dbReference>
<reference evidence="3" key="1">
    <citation type="submission" date="2021-02" db="EMBL/GenBank/DDBJ databases">
        <authorList>
            <person name="Nowell W R."/>
        </authorList>
    </citation>
    <scope>NUCLEOTIDE SEQUENCE</scope>
</reference>
<evidence type="ECO:0000256" key="1">
    <source>
        <dbReference type="SAM" id="Phobius"/>
    </source>
</evidence>
<dbReference type="Proteomes" id="UP000681967">
    <property type="component" value="Unassembled WGS sequence"/>
</dbReference>
<proteinExistence type="predicted"/>
<evidence type="ECO:0000313" key="7">
    <source>
        <dbReference type="Proteomes" id="UP000663855"/>
    </source>
</evidence>
<dbReference type="GO" id="GO:0007165">
    <property type="term" value="P:signal transduction"/>
    <property type="evidence" value="ECO:0007669"/>
    <property type="project" value="InterPro"/>
</dbReference>
<dbReference type="InterPro" id="IPR000157">
    <property type="entry name" value="TIR_dom"/>
</dbReference>
<evidence type="ECO:0000259" key="2">
    <source>
        <dbReference type="Pfam" id="PF13676"/>
    </source>
</evidence>
<feature type="transmembrane region" description="Helical" evidence="1">
    <location>
        <begin position="12"/>
        <end position="30"/>
    </location>
</feature>
<keyword evidence="1" id="KW-1133">Transmembrane helix</keyword>
<keyword evidence="1" id="KW-0472">Membrane</keyword>
<name>A0A814Z195_9BILA</name>
<dbReference type="AlphaFoldDB" id="A0A814Z195"/>
<protein>
    <recommendedName>
        <fullName evidence="2">TIR domain-containing protein</fullName>
    </recommendedName>
</protein>
<evidence type="ECO:0000313" key="4">
    <source>
        <dbReference type="EMBL" id="CAF1666984.1"/>
    </source>
</evidence>
<dbReference type="OrthoDB" id="9978456at2759"/>